<sequence length="68" mass="7432">MESWTPPEPVTDASPPKDAWGAWLTRAPLHDVRPDPQPAPARLGATAIVLGLALFWAVMAAIVWRIFT</sequence>
<evidence type="ECO:0000313" key="2">
    <source>
        <dbReference type="EMBL" id="MBU3077721.1"/>
    </source>
</evidence>
<dbReference type="Proteomes" id="UP000776276">
    <property type="component" value="Unassembled WGS sequence"/>
</dbReference>
<evidence type="ECO:0000313" key="3">
    <source>
        <dbReference type="Proteomes" id="UP000776276"/>
    </source>
</evidence>
<organism evidence="2 3">
    <name type="scientific">Sphingomonas quercus</name>
    <dbReference type="NCBI Taxonomy" id="2842451"/>
    <lineage>
        <taxon>Bacteria</taxon>
        <taxon>Pseudomonadati</taxon>
        <taxon>Pseudomonadota</taxon>
        <taxon>Alphaproteobacteria</taxon>
        <taxon>Sphingomonadales</taxon>
        <taxon>Sphingomonadaceae</taxon>
        <taxon>Sphingomonas</taxon>
    </lineage>
</organism>
<dbReference type="RefSeq" id="WP_216322652.1">
    <property type="nucleotide sequence ID" value="NZ_JAHKRT010000003.1"/>
</dbReference>
<keyword evidence="3" id="KW-1185">Reference proteome</keyword>
<comment type="caution">
    <text evidence="2">The sequence shown here is derived from an EMBL/GenBank/DDBJ whole genome shotgun (WGS) entry which is preliminary data.</text>
</comment>
<keyword evidence="1" id="KW-0472">Membrane</keyword>
<protein>
    <submittedName>
        <fullName evidence="2">Uncharacterized protein</fullName>
    </submittedName>
</protein>
<accession>A0ABS6BJV3</accession>
<keyword evidence="1" id="KW-0812">Transmembrane</keyword>
<evidence type="ECO:0000256" key="1">
    <source>
        <dbReference type="SAM" id="Phobius"/>
    </source>
</evidence>
<reference evidence="2 3" key="1">
    <citation type="submission" date="2021-06" db="EMBL/GenBank/DDBJ databases">
        <title>Sphingomonas sp. XMGL2, whole genome shotgun sequencing project.</title>
        <authorList>
            <person name="Zhao G."/>
            <person name="Shen L."/>
        </authorList>
    </citation>
    <scope>NUCLEOTIDE SEQUENCE [LARGE SCALE GENOMIC DNA]</scope>
    <source>
        <strain evidence="2 3">XMGL2</strain>
    </source>
</reference>
<keyword evidence="1" id="KW-1133">Transmembrane helix</keyword>
<gene>
    <name evidence="2" type="ORF">KOF26_07565</name>
</gene>
<proteinExistence type="predicted"/>
<name>A0ABS6BJV3_9SPHN</name>
<dbReference type="EMBL" id="JAHKRT010000003">
    <property type="protein sequence ID" value="MBU3077721.1"/>
    <property type="molecule type" value="Genomic_DNA"/>
</dbReference>
<feature type="transmembrane region" description="Helical" evidence="1">
    <location>
        <begin position="43"/>
        <end position="67"/>
    </location>
</feature>